<gene>
    <name evidence="1" type="ORF">FISHEDRAFT_17137</name>
</gene>
<keyword evidence="2" id="KW-1185">Reference proteome</keyword>
<sequence>QGYYKKIQDGRLAEEVECAALAHDDVTVTAGDEILEYAMMASQEGPPTYREAVNGPEGEKWFDSAKAEIVQCDHFGTWDIVTPPKGERVLKSKFV</sequence>
<protein>
    <submittedName>
        <fullName evidence="1">Uncharacterized protein</fullName>
    </submittedName>
</protein>
<feature type="non-terminal residue" evidence="1">
    <location>
        <position position="1"/>
    </location>
</feature>
<dbReference type="Proteomes" id="UP000054144">
    <property type="component" value="Unassembled WGS sequence"/>
</dbReference>
<proteinExistence type="predicted"/>
<name>A0A0D7A7E1_9AGAR</name>
<dbReference type="OrthoDB" id="2742630at2759"/>
<dbReference type="EMBL" id="KN882020">
    <property type="protein sequence ID" value="KIY46917.1"/>
    <property type="molecule type" value="Genomic_DNA"/>
</dbReference>
<evidence type="ECO:0000313" key="2">
    <source>
        <dbReference type="Proteomes" id="UP000054144"/>
    </source>
</evidence>
<accession>A0A0D7A7E1</accession>
<organism evidence="1 2">
    <name type="scientific">Fistulina hepatica ATCC 64428</name>
    <dbReference type="NCBI Taxonomy" id="1128425"/>
    <lineage>
        <taxon>Eukaryota</taxon>
        <taxon>Fungi</taxon>
        <taxon>Dikarya</taxon>
        <taxon>Basidiomycota</taxon>
        <taxon>Agaricomycotina</taxon>
        <taxon>Agaricomycetes</taxon>
        <taxon>Agaricomycetidae</taxon>
        <taxon>Agaricales</taxon>
        <taxon>Fistulinaceae</taxon>
        <taxon>Fistulina</taxon>
    </lineage>
</organism>
<dbReference type="AlphaFoldDB" id="A0A0D7A7E1"/>
<reference evidence="1 2" key="1">
    <citation type="journal article" date="2015" name="Fungal Genet. Biol.">
        <title>Evolution of novel wood decay mechanisms in Agaricales revealed by the genome sequences of Fistulina hepatica and Cylindrobasidium torrendii.</title>
        <authorList>
            <person name="Floudas D."/>
            <person name="Held B.W."/>
            <person name="Riley R."/>
            <person name="Nagy L.G."/>
            <person name="Koehler G."/>
            <person name="Ransdell A.S."/>
            <person name="Younus H."/>
            <person name="Chow J."/>
            <person name="Chiniquy J."/>
            <person name="Lipzen A."/>
            <person name="Tritt A."/>
            <person name="Sun H."/>
            <person name="Haridas S."/>
            <person name="LaButti K."/>
            <person name="Ohm R.A."/>
            <person name="Kues U."/>
            <person name="Blanchette R.A."/>
            <person name="Grigoriev I.V."/>
            <person name="Minto R.E."/>
            <person name="Hibbett D.S."/>
        </authorList>
    </citation>
    <scope>NUCLEOTIDE SEQUENCE [LARGE SCALE GENOMIC DNA]</scope>
    <source>
        <strain evidence="1 2">ATCC 64428</strain>
    </source>
</reference>
<evidence type="ECO:0000313" key="1">
    <source>
        <dbReference type="EMBL" id="KIY46917.1"/>
    </source>
</evidence>
<feature type="non-terminal residue" evidence="1">
    <location>
        <position position="95"/>
    </location>
</feature>